<gene>
    <name evidence="3" type="ORF">AURANDRAFT_69456</name>
</gene>
<name>F0YST2_AURAN</name>
<feature type="non-terminal residue" evidence="3">
    <location>
        <position position="250"/>
    </location>
</feature>
<feature type="compositionally biased region" description="Low complexity" evidence="1">
    <location>
        <begin position="173"/>
        <end position="212"/>
    </location>
</feature>
<feature type="region of interest" description="Disordered" evidence="1">
    <location>
        <begin position="147"/>
        <end position="235"/>
    </location>
</feature>
<evidence type="ECO:0000256" key="1">
    <source>
        <dbReference type="SAM" id="MobiDB-lite"/>
    </source>
</evidence>
<protein>
    <submittedName>
        <fullName evidence="3">Uncharacterized protein</fullName>
    </submittedName>
</protein>
<dbReference type="GeneID" id="20227523"/>
<keyword evidence="2" id="KW-0732">Signal</keyword>
<dbReference type="KEGG" id="aaf:AURANDRAFT_69456"/>
<dbReference type="AlphaFoldDB" id="F0YST2"/>
<proteinExistence type="predicted"/>
<accession>F0YST2</accession>
<keyword evidence="4" id="KW-1185">Reference proteome</keyword>
<evidence type="ECO:0000313" key="4">
    <source>
        <dbReference type="Proteomes" id="UP000002729"/>
    </source>
</evidence>
<sequence>MSKVLFPLLLLAACASADTTNWGLGTMICETDEKMKDGAGGTGPGSANPPSGGPGTGSGNGPPPGSSGSSGSSGSAGAGRRLGKVDDCWGTCEAWLAADEALAGEALVAARYEPSSESCFCSTACACTKDGTASVVMTVDAFESLPPPCAAGAPPEDEGERPTPAPTAPGDRAPYAPTAAPTTARPTTAPTTRAPTTAPTRAPSSAAPSAAPSRPPTAAPAAPLLDADDDGPDGASVASIAVASAAAVAA</sequence>
<feature type="chain" id="PRO_5003264808" evidence="2">
    <location>
        <begin position="18"/>
        <end position="250"/>
    </location>
</feature>
<reference evidence="3 4" key="1">
    <citation type="journal article" date="2011" name="Proc. Natl. Acad. Sci. U.S.A.">
        <title>Niche of harmful alga Aureococcus anophagefferens revealed through ecogenomics.</title>
        <authorList>
            <person name="Gobler C.J."/>
            <person name="Berry D.L."/>
            <person name="Dyhrman S.T."/>
            <person name="Wilhelm S.W."/>
            <person name="Salamov A."/>
            <person name="Lobanov A.V."/>
            <person name="Zhang Y."/>
            <person name="Collier J.L."/>
            <person name="Wurch L.L."/>
            <person name="Kustka A.B."/>
            <person name="Dill B.D."/>
            <person name="Shah M."/>
            <person name="VerBerkmoes N.C."/>
            <person name="Kuo A."/>
            <person name="Terry A."/>
            <person name="Pangilinan J."/>
            <person name="Lindquist E.A."/>
            <person name="Lucas S."/>
            <person name="Paulsen I.T."/>
            <person name="Hattenrath-Lehmann T.K."/>
            <person name="Talmage S.C."/>
            <person name="Walker E.A."/>
            <person name="Koch F."/>
            <person name="Burson A.M."/>
            <person name="Marcoval M.A."/>
            <person name="Tang Y.Z."/>
            <person name="Lecleir G.R."/>
            <person name="Coyne K.J."/>
            <person name="Berg G.M."/>
            <person name="Bertrand E.M."/>
            <person name="Saito M.A."/>
            <person name="Gladyshev V.N."/>
            <person name="Grigoriev I.V."/>
        </authorList>
    </citation>
    <scope>NUCLEOTIDE SEQUENCE [LARGE SCALE GENOMIC DNA]</scope>
    <source>
        <strain evidence="4">CCMP 1984</strain>
    </source>
</reference>
<dbReference type="Proteomes" id="UP000002729">
    <property type="component" value="Unassembled WGS sequence"/>
</dbReference>
<dbReference type="EMBL" id="GL834129">
    <property type="protein sequence ID" value="EGB01827.1"/>
    <property type="molecule type" value="Genomic_DNA"/>
</dbReference>
<organism evidence="4">
    <name type="scientific">Aureococcus anophagefferens</name>
    <name type="common">Harmful bloom alga</name>
    <dbReference type="NCBI Taxonomy" id="44056"/>
    <lineage>
        <taxon>Eukaryota</taxon>
        <taxon>Sar</taxon>
        <taxon>Stramenopiles</taxon>
        <taxon>Ochrophyta</taxon>
        <taxon>Pelagophyceae</taxon>
        <taxon>Pelagomonadales</taxon>
        <taxon>Pelagomonadaceae</taxon>
        <taxon>Aureococcus</taxon>
    </lineage>
</organism>
<dbReference type="InParanoid" id="F0YST2"/>
<feature type="signal peptide" evidence="2">
    <location>
        <begin position="1"/>
        <end position="17"/>
    </location>
</feature>
<feature type="region of interest" description="Disordered" evidence="1">
    <location>
        <begin position="35"/>
        <end position="80"/>
    </location>
</feature>
<dbReference type="RefSeq" id="XP_009043474.1">
    <property type="nucleotide sequence ID" value="XM_009045226.1"/>
</dbReference>
<feature type="compositionally biased region" description="Low complexity" evidence="1">
    <location>
        <begin position="66"/>
        <end position="79"/>
    </location>
</feature>
<evidence type="ECO:0000256" key="2">
    <source>
        <dbReference type="SAM" id="SignalP"/>
    </source>
</evidence>
<evidence type="ECO:0000313" key="3">
    <source>
        <dbReference type="EMBL" id="EGB01827.1"/>
    </source>
</evidence>